<dbReference type="AlphaFoldDB" id="A0A699XC26"/>
<accession>A0A699XC26</accession>
<feature type="compositionally biased region" description="Basic and acidic residues" evidence="1">
    <location>
        <begin position="35"/>
        <end position="49"/>
    </location>
</feature>
<feature type="region of interest" description="Disordered" evidence="1">
    <location>
        <begin position="33"/>
        <end position="61"/>
    </location>
</feature>
<name>A0A699XC26_TANCI</name>
<gene>
    <name evidence="2" type="ORF">Tci_929394</name>
</gene>
<feature type="non-terminal residue" evidence="2">
    <location>
        <position position="1"/>
    </location>
</feature>
<sequence>VDWNAELIREQLYQELITATVWLLNPSDVAPEMIASHREHETVSEDTNRDPTMPQFRPNSSVDLVLSGNEEVAGGSQQSTTASELGQ</sequence>
<protein>
    <submittedName>
        <fullName evidence="2">Uncharacterized protein</fullName>
    </submittedName>
</protein>
<organism evidence="2">
    <name type="scientific">Tanacetum cinerariifolium</name>
    <name type="common">Dalmatian daisy</name>
    <name type="synonym">Chrysanthemum cinerariifolium</name>
    <dbReference type="NCBI Taxonomy" id="118510"/>
    <lineage>
        <taxon>Eukaryota</taxon>
        <taxon>Viridiplantae</taxon>
        <taxon>Streptophyta</taxon>
        <taxon>Embryophyta</taxon>
        <taxon>Tracheophyta</taxon>
        <taxon>Spermatophyta</taxon>
        <taxon>Magnoliopsida</taxon>
        <taxon>eudicotyledons</taxon>
        <taxon>Gunneridae</taxon>
        <taxon>Pentapetalae</taxon>
        <taxon>asterids</taxon>
        <taxon>campanulids</taxon>
        <taxon>Asterales</taxon>
        <taxon>Asteraceae</taxon>
        <taxon>Asteroideae</taxon>
        <taxon>Anthemideae</taxon>
        <taxon>Anthemidinae</taxon>
        <taxon>Tanacetum</taxon>
    </lineage>
</organism>
<evidence type="ECO:0000256" key="1">
    <source>
        <dbReference type="SAM" id="MobiDB-lite"/>
    </source>
</evidence>
<reference evidence="2" key="1">
    <citation type="journal article" date="2019" name="Sci. Rep.">
        <title>Draft genome of Tanacetum cinerariifolium, the natural source of mosquito coil.</title>
        <authorList>
            <person name="Yamashiro T."/>
            <person name="Shiraishi A."/>
            <person name="Satake H."/>
            <person name="Nakayama K."/>
        </authorList>
    </citation>
    <scope>NUCLEOTIDE SEQUENCE</scope>
</reference>
<proteinExistence type="predicted"/>
<feature type="non-terminal residue" evidence="2">
    <location>
        <position position="87"/>
    </location>
</feature>
<comment type="caution">
    <text evidence="2">The sequence shown here is derived from an EMBL/GenBank/DDBJ whole genome shotgun (WGS) entry which is preliminary data.</text>
</comment>
<dbReference type="EMBL" id="BKCJ011840922">
    <property type="protein sequence ID" value="GFD57425.1"/>
    <property type="molecule type" value="Genomic_DNA"/>
</dbReference>
<evidence type="ECO:0000313" key="2">
    <source>
        <dbReference type="EMBL" id="GFD57425.1"/>
    </source>
</evidence>